<proteinExistence type="predicted"/>
<gene>
    <name evidence="1" type="ORF">HDF25_004676</name>
</gene>
<reference evidence="1 2" key="1">
    <citation type="submission" date="2020-08" db="EMBL/GenBank/DDBJ databases">
        <title>Genomic Encyclopedia of Type Strains, Phase IV (KMG-V): Genome sequencing to study the core and pangenomes of soil and plant-associated prokaryotes.</title>
        <authorList>
            <person name="Whitman W."/>
        </authorList>
    </citation>
    <scope>NUCLEOTIDE SEQUENCE [LARGE SCALE GENOMIC DNA]</scope>
    <source>
        <strain evidence="1 2">M2T3</strain>
    </source>
</reference>
<dbReference type="EMBL" id="JACHCC010000014">
    <property type="protein sequence ID" value="MBB6502493.1"/>
    <property type="molecule type" value="Genomic_DNA"/>
</dbReference>
<evidence type="ECO:0000313" key="2">
    <source>
        <dbReference type="Proteomes" id="UP000521017"/>
    </source>
</evidence>
<sequence length="136" mass="15458">MILLLVLFGIKGNAQHNIKADSALINSSTPSDSRLIFLSDCRKAKDIAEQDIKTNNIKILLQGGIAPVVYTTDQYFESTYRVSYYDYGCSGPDQECMIFYNHSIFHHLNKVYGKKWKSKIRKDAIGLSTFESKSHE</sequence>
<accession>A0A7X0J7N4</accession>
<evidence type="ECO:0000313" key="1">
    <source>
        <dbReference type="EMBL" id="MBB6502493.1"/>
    </source>
</evidence>
<name>A0A7X0J7N4_9SPHI</name>
<comment type="caution">
    <text evidence="1">The sequence shown here is derived from an EMBL/GenBank/DDBJ whole genome shotgun (WGS) entry which is preliminary data.</text>
</comment>
<dbReference type="AlphaFoldDB" id="A0A7X0J7N4"/>
<protein>
    <submittedName>
        <fullName evidence="1">Uncharacterized protein</fullName>
    </submittedName>
</protein>
<dbReference type="RefSeq" id="WP_184628744.1">
    <property type="nucleotide sequence ID" value="NZ_JACHCC010000014.1"/>
</dbReference>
<dbReference type="Proteomes" id="UP000521017">
    <property type="component" value="Unassembled WGS sequence"/>
</dbReference>
<organism evidence="1 2">
    <name type="scientific">Pedobacter cryoconitis</name>
    <dbReference type="NCBI Taxonomy" id="188932"/>
    <lineage>
        <taxon>Bacteria</taxon>
        <taxon>Pseudomonadati</taxon>
        <taxon>Bacteroidota</taxon>
        <taxon>Sphingobacteriia</taxon>
        <taxon>Sphingobacteriales</taxon>
        <taxon>Sphingobacteriaceae</taxon>
        <taxon>Pedobacter</taxon>
    </lineage>
</organism>